<dbReference type="EMBL" id="CP131060">
    <property type="protein sequence ID" value="WNY25512.1"/>
    <property type="molecule type" value="Genomic_DNA"/>
</dbReference>
<dbReference type="Proteomes" id="UP001303587">
    <property type="component" value="Chromosome"/>
</dbReference>
<dbReference type="InterPro" id="IPR015163">
    <property type="entry name" value="Cdc6_C"/>
</dbReference>
<dbReference type="Pfam" id="PF13191">
    <property type="entry name" value="AAA_16"/>
    <property type="match status" value="1"/>
</dbReference>
<keyword evidence="2 5" id="KW-0235">DNA replication</keyword>
<dbReference type="InterPro" id="IPR003593">
    <property type="entry name" value="AAA+_ATPase"/>
</dbReference>
<dbReference type="AlphaFoldDB" id="A0AA96V2W9"/>
<keyword evidence="4 5" id="KW-0067">ATP-binding</keyword>
<feature type="binding site" evidence="5">
    <location>
        <position position="217"/>
    </location>
    <ligand>
        <name>ATP</name>
        <dbReference type="ChEBI" id="CHEBI:30616"/>
    </ligand>
</feature>
<dbReference type="InterPro" id="IPR036388">
    <property type="entry name" value="WH-like_DNA-bd_sf"/>
</dbReference>
<dbReference type="NCBIfam" id="NF001626">
    <property type="entry name" value="PRK00411.1-5"/>
    <property type="match status" value="1"/>
</dbReference>
<dbReference type="InterPro" id="IPR050311">
    <property type="entry name" value="ORC1/CDC6"/>
</dbReference>
<evidence type="ECO:0000259" key="7">
    <source>
        <dbReference type="SMART" id="SM01074"/>
    </source>
</evidence>
<name>A0AA96V2W9_9EURY</name>
<evidence type="ECO:0000313" key="9">
    <source>
        <dbReference type="Proteomes" id="UP001303587"/>
    </source>
</evidence>
<evidence type="ECO:0000256" key="1">
    <source>
        <dbReference type="ARBA" id="ARBA00006184"/>
    </source>
</evidence>
<accession>A0AA96V2W9</accession>
<dbReference type="Gene3D" id="1.10.10.10">
    <property type="entry name" value="Winged helix-like DNA-binding domain superfamily/Winged helix DNA-binding domain"/>
    <property type="match status" value="1"/>
</dbReference>
<comment type="similarity">
    <text evidence="1 5">Belongs to the CDC6/cdc18 family.</text>
</comment>
<dbReference type="InterPro" id="IPR036390">
    <property type="entry name" value="WH_DNA-bd_sf"/>
</dbReference>
<dbReference type="SUPFAM" id="SSF52540">
    <property type="entry name" value="P-loop containing nucleoside triphosphate hydrolases"/>
    <property type="match status" value="1"/>
</dbReference>
<dbReference type="RefSeq" id="WP_338101878.1">
    <property type="nucleotide sequence ID" value="NZ_CP131060.1"/>
</dbReference>
<dbReference type="NCBIfam" id="TIGR02928">
    <property type="entry name" value="orc1/cdc6 family replication initiation protein"/>
    <property type="match status" value="1"/>
</dbReference>
<feature type="binding site" evidence="5">
    <location>
        <begin position="63"/>
        <end position="67"/>
    </location>
    <ligand>
        <name>ATP</name>
        <dbReference type="ChEBI" id="CHEBI:30616"/>
    </ligand>
</feature>
<evidence type="ECO:0000256" key="4">
    <source>
        <dbReference type="ARBA" id="ARBA00022840"/>
    </source>
</evidence>
<feature type="domain" description="Cdc6 C-terminal" evidence="7">
    <location>
        <begin position="298"/>
        <end position="370"/>
    </location>
</feature>
<dbReference type="Gene3D" id="1.10.8.60">
    <property type="match status" value="1"/>
</dbReference>
<dbReference type="Pfam" id="PF22703">
    <property type="entry name" value="Cdc6_lid"/>
    <property type="match status" value="1"/>
</dbReference>
<dbReference type="InterPro" id="IPR014277">
    <property type="entry name" value="Orc1/Cdc6_arc"/>
</dbReference>
<dbReference type="GeneID" id="89230171"/>
<protein>
    <recommendedName>
        <fullName evidence="5">ORC1-type DNA replication protein</fullName>
    </recommendedName>
</protein>
<dbReference type="SMART" id="SM00382">
    <property type="entry name" value="AAA"/>
    <property type="match status" value="1"/>
</dbReference>
<keyword evidence="9" id="KW-1185">Reference proteome</keyword>
<organism evidence="8 9">
    <name type="scientific">Methanolapillus millepedarum</name>
    <dbReference type="NCBI Taxonomy" id="3028296"/>
    <lineage>
        <taxon>Archaea</taxon>
        <taxon>Methanobacteriati</taxon>
        <taxon>Methanobacteriota</taxon>
        <taxon>Stenosarchaea group</taxon>
        <taxon>Methanomicrobia</taxon>
        <taxon>Methanosarcinales</taxon>
        <taxon>Methanosarcinaceae</taxon>
        <taxon>Methanolapillus</taxon>
    </lineage>
</organism>
<evidence type="ECO:0000256" key="3">
    <source>
        <dbReference type="ARBA" id="ARBA00022741"/>
    </source>
</evidence>
<dbReference type="SMART" id="SM01074">
    <property type="entry name" value="Cdc6_C"/>
    <property type="match status" value="1"/>
</dbReference>
<keyword evidence="3 5" id="KW-0547">Nucleotide-binding</keyword>
<dbReference type="PANTHER" id="PTHR10763">
    <property type="entry name" value="CELL DIVISION CONTROL PROTEIN 6-RELATED"/>
    <property type="match status" value="1"/>
</dbReference>
<dbReference type="InterPro" id="IPR055237">
    <property type="entry name" value="Cdc6_lid"/>
</dbReference>
<proteinExistence type="inferred from homology"/>
<dbReference type="GO" id="GO:0006260">
    <property type="term" value="P:DNA replication"/>
    <property type="evidence" value="ECO:0007669"/>
    <property type="project" value="UniProtKB-UniRule"/>
</dbReference>
<dbReference type="HAMAP" id="MF_01407">
    <property type="entry name" value="ORC1_type_DNA_replic_protein"/>
    <property type="match status" value="1"/>
</dbReference>
<sequence length="373" mass="42525">MKENNMLMWDETLFKESDVFELDYLPDYFPHRDSQLNAIRYALKPAIRGGRPLNCLLFGPPGTGKTSASLKIFDELKEYTDKVLTVKVNCQIDSTRFAVISRIYKSVMGVAPPASGVSFNRIFDKLTKKLIDVDKVLVVVLDDINYLFYEGHADEVMYSLLRAHEQYPGSKISVIAIVNDPEVIYGFDKRVSSVFLPEEIEFPRYELSEIKDILDDRIMRGFFPNVVTDDAKDQMANFVNESGDLRVGVDLLKRSGLNAEKRASRKVEIEDVKKAYSASRSLYITRMFANLTDHEKLIIRQVADTKEISAGDLYEKFNAETNIGYTRFYEIINKMISAGYVTADFSGKGSKGRTRIIRSAFKKEELADLLKEK</sequence>
<feature type="binding site" evidence="5">
    <location>
        <position position="205"/>
    </location>
    <ligand>
        <name>ATP</name>
        <dbReference type="ChEBI" id="CHEBI:30616"/>
    </ligand>
</feature>
<gene>
    <name evidence="8" type="ORF">MsAc7_10640</name>
</gene>
<dbReference type="GO" id="GO:0005524">
    <property type="term" value="F:ATP binding"/>
    <property type="evidence" value="ECO:0007669"/>
    <property type="project" value="UniProtKB-UniRule"/>
</dbReference>
<dbReference type="InterPro" id="IPR041664">
    <property type="entry name" value="AAA_16"/>
</dbReference>
<reference evidence="8 9" key="1">
    <citation type="submission" date="2023-07" db="EMBL/GenBank/DDBJ databases">
        <title>Closed genoem sequence of Methanosarcinaceae archaeon Ac7.</title>
        <authorList>
            <person name="Poehlein A."/>
            <person name="Protasov E."/>
            <person name="Platt K."/>
            <person name="Reeh H."/>
            <person name="Daniel R."/>
            <person name="Brune A."/>
        </authorList>
    </citation>
    <scope>NUCLEOTIDE SEQUENCE [LARGE SCALE GENOMIC DNA]</scope>
    <source>
        <strain evidence="8 9">Ac7</strain>
    </source>
</reference>
<evidence type="ECO:0000256" key="5">
    <source>
        <dbReference type="HAMAP-Rule" id="MF_01407"/>
    </source>
</evidence>
<dbReference type="PANTHER" id="PTHR10763:SF26">
    <property type="entry name" value="CELL DIVISION CONTROL PROTEIN 6 HOMOLOG"/>
    <property type="match status" value="1"/>
</dbReference>
<evidence type="ECO:0000313" key="8">
    <source>
        <dbReference type="EMBL" id="WNY25512.1"/>
    </source>
</evidence>
<evidence type="ECO:0000259" key="6">
    <source>
        <dbReference type="SMART" id="SM00382"/>
    </source>
</evidence>
<dbReference type="NCBIfam" id="NF001624">
    <property type="entry name" value="PRK00411.1-2"/>
    <property type="match status" value="1"/>
</dbReference>
<dbReference type="Gene3D" id="3.40.50.300">
    <property type="entry name" value="P-loop containing nucleotide triphosphate hydrolases"/>
    <property type="match status" value="1"/>
</dbReference>
<dbReference type="SUPFAM" id="SSF46785">
    <property type="entry name" value="Winged helix' DNA-binding domain"/>
    <property type="match status" value="1"/>
</dbReference>
<dbReference type="InterPro" id="IPR027417">
    <property type="entry name" value="P-loop_NTPase"/>
</dbReference>
<evidence type="ECO:0000256" key="2">
    <source>
        <dbReference type="ARBA" id="ARBA00022705"/>
    </source>
</evidence>
<feature type="domain" description="AAA+ ATPase" evidence="6">
    <location>
        <begin position="51"/>
        <end position="206"/>
    </location>
</feature>
<comment type="function">
    <text evidence="5">Involved in regulation of DNA replication.</text>
</comment>